<evidence type="ECO:0000256" key="6">
    <source>
        <dbReference type="PROSITE-ProRule" id="PRU00239"/>
    </source>
</evidence>
<dbReference type="MEROPS" id="C02.002"/>
<sequence length="489" mass="56151">MSLCSFLKGRGQRHHYAPFRKESFGRSYHQDYQTLLEMCLRNNCLFEDDTFPADMSSIGRGPLLQKLPPNLQWKRPTELCDNPVFYSAMAERLCLCQGILGNCWFLAALEALTFQWDILSWVVPVNQSFTRKYAGIFFFQFWHFGEWVPVVIDDRLPVNEAGQLVFVSSTCKNLFWGALLEKAYAKLSGSYEDLQIGHISEAFVDFTGGVTATIELANAPQNLWELLTRATCKRSLIGCQTHPGVRIELRICSYTTSVAMPCLYSVYKGIISVMLLGKETPTNSADRYPSCNLKERVLANGLVDGHAYTLTGLRKVTCHNVPEYLVRLRNPWGKVEWKGDWSDRSKKWDLLNPKEKILLLRDDEDGEFWMSLHDFKFHFVSLVICQLTPSLMSQEVGKKWICSLSTGRWVKGSTAGGRPRYYRDTFWMNPQFQLTVLRADESKNFSKPCRVLVSLMQKSKSRHRNQILHLPIGIFLFCVGVNIWINQSK</sequence>
<evidence type="ECO:0000256" key="4">
    <source>
        <dbReference type="ARBA" id="ARBA00022807"/>
    </source>
</evidence>
<reference evidence="9 10" key="1">
    <citation type="journal article" date="2007" name="Nature">
        <title>Genome of the marsupial Monodelphis domestica reveals innovation in non-coding sequences.</title>
        <authorList>
            <person name="Mikkelsen T.S."/>
            <person name="Wakefield M.J."/>
            <person name="Aken B."/>
            <person name="Amemiya C.T."/>
            <person name="Chang J.L."/>
            <person name="Duke S."/>
            <person name="Garber M."/>
            <person name="Gentles A.J."/>
            <person name="Goodstadt L."/>
            <person name="Heger A."/>
            <person name="Jurka J."/>
            <person name="Kamal M."/>
            <person name="Mauceli E."/>
            <person name="Searle S.M."/>
            <person name="Sharpe T."/>
            <person name="Baker M.L."/>
            <person name="Batzer M.A."/>
            <person name="Benos P.V."/>
            <person name="Belov K."/>
            <person name="Clamp M."/>
            <person name="Cook A."/>
            <person name="Cuff J."/>
            <person name="Das R."/>
            <person name="Davidow L."/>
            <person name="Deakin J.E."/>
            <person name="Fazzari M.J."/>
            <person name="Glass J.L."/>
            <person name="Grabherr M."/>
            <person name="Greally J.M."/>
            <person name="Gu W."/>
            <person name="Hore T.A."/>
            <person name="Huttley G.A."/>
            <person name="Kleber M."/>
            <person name="Jirtle R.L."/>
            <person name="Koina E."/>
            <person name="Lee J.T."/>
            <person name="Mahony S."/>
            <person name="Marra M.A."/>
            <person name="Miller R.D."/>
            <person name="Nicholls R.D."/>
            <person name="Oda M."/>
            <person name="Papenfuss A.T."/>
            <person name="Parra Z.E."/>
            <person name="Pollock D.D."/>
            <person name="Ray D.A."/>
            <person name="Schein J.E."/>
            <person name="Speed T.P."/>
            <person name="Thompson K."/>
            <person name="VandeBerg J.L."/>
            <person name="Wade C.M."/>
            <person name="Walker J.A."/>
            <person name="Waters P.D."/>
            <person name="Webber C."/>
            <person name="Weidman J.R."/>
            <person name="Xie X."/>
            <person name="Zody M.C."/>
            <person name="Baldwin J."/>
            <person name="Abdouelleil A."/>
            <person name="Abdulkadir J."/>
            <person name="Abebe A."/>
            <person name="Abera B."/>
            <person name="Abreu J."/>
            <person name="Acer S.C."/>
            <person name="Aftuck L."/>
            <person name="Alexander A."/>
            <person name="An P."/>
            <person name="Anderson E."/>
            <person name="Anderson S."/>
            <person name="Arachi H."/>
            <person name="Azer M."/>
            <person name="Bachantsang P."/>
            <person name="Barry A."/>
            <person name="Bayul T."/>
            <person name="Berlin A."/>
            <person name="Bessette D."/>
            <person name="Bloom T."/>
            <person name="Bloom T."/>
            <person name="Boguslavskiy L."/>
            <person name="Bonnet C."/>
            <person name="Boukhgalter B."/>
            <person name="Bourzgui I."/>
            <person name="Brown A."/>
            <person name="Cahill P."/>
            <person name="Channer S."/>
            <person name="Cheshatsang Y."/>
            <person name="Chuda L."/>
            <person name="Citroen M."/>
            <person name="Collymore A."/>
            <person name="Cooke P."/>
            <person name="Costello M."/>
            <person name="D'Aco K."/>
            <person name="Daza R."/>
            <person name="De Haan G."/>
            <person name="DeGray S."/>
            <person name="DeMaso C."/>
            <person name="Dhargay N."/>
            <person name="Dooley K."/>
            <person name="Dooley E."/>
            <person name="Doricent M."/>
            <person name="Dorje P."/>
            <person name="Dorjee K."/>
            <person name="Dupes A."/>
            <person name="Elong R."/>
            <person name="Falk J."/>
            <person name="Farina A."/>
            <person name="Faro S."/>
            <person name="Ferguson D."/>
            <person name="Fisher S."/>
            <person name="Foley C.D."/>
            <person name="Franke A."/>
            <person name="Friedrich D."/>
            <person name="Gadbois L."/>
            <person name="Gearin G."/>
            <person name="Gearin C.R."/>
            <person name="Giannoukos G."/>
            <person name="Goode T."/>
            <person name="Graham J."/>
            <person name="Grandbois E."/>
            <person name="Grewal S."/>
            <person name="Gyaltsen K."/>
            <person name="Hafez N."/>
            <person name="Hagos B."/>
            <person name="Hall J."/>
            <person name="Henson C."/>
            <person name="Hollinger A."/>
            <person name="Honan T."/>
            <person name="Huard M.D."/>
            <person name="Hughes L."/>
            <person name="Hurhula B."/>
            <person name="Husby M.E."/>
            <person name="Kamat A."/>
            <person name="Kanga B."/>
            <person name="Kashin S."/>
            <person name="Khazanovich D."/>
            <person name="Kisner P."/>
            <person name="Lance K."/>
            <person name="Lara M."/>
            <person name="Lee W."/>
            <person name="Lennon N."/>
            <person name="Letendre F."/>
            <person name="LeVine R."/>
            <person name="Lipovsky A."/>
            <person name="Liu X."/>
            <person name="Liu J."/>
            <person name="Liu S."/>
            <person name="Lokyitsang T."/>
            <person name="Lokyitsang Y."/>
            <person name="Lubonja R."/>
            <person name="Lui A."/>
            <person name="MacDonald P."/>
            <person name="Magnisalis V."/>
            <person name="Maru K."/>
            <person name="Matthews C."/>
            <person name="McCusker W."/>
            <person name="McDonough S."/>
            <person name="Mehta T."/>
            <person name="Meldrim J."/>
            <person name="Meneus L."/>
            <person name="Mihai O."/>
            <person name="Mihalev A."/>
            <person name="Mihova T."/>
            <person name="Mittelman R."/>
            <person name="Mlenga V."/>
            <person name="Montmayeur A."/>
            <person name="Mulrain L."/>
            <person name="Navidi A."/>
            <person name="Naylor J."/>
            <person name="Negash T."/>
            <person name="Nguyen T."/>
            <person name="Nguyen N."/>
            <person name="Nicol R."/>
            <person name="Norbu C."/>
            <person name="Norbu N."/>
            <person name="Novod N."/>
            <person name="O'Neill B."/>
            <person name="Osman S."/>
            <person name="Markiewicz E."/>
            <person name="Oyono O.L."/>
            <person name="Patti C."/>
            <person name="Phunkhang P."/>
            <person name="Pierre F."/>
            <person name="Priest M."/>
            <person name="Raghuraman S."/>
            <person name="Rege F."/>
            <person name="Reyes R."/>
            <person name="Rise C."/>
            <person name="Rogov P."/>
            <person name="Ross K."/>
            <person name="Ryan E."/>
            <person name="Settipalli S."/>
            <person name="Shea T."/>
            <person name="Sherpa N."/>
            <person name="Shi L."/>
            <person name="Shih D."/>
            <person name="Sparrow T."/>
            <person name="Spaulding J."/>
            <person name="Stalker J."/>
            <person name="Stange-Thomann N."/>
            <person name="Stavropoulos S."/>
            <person name="Stone C."/>
            <person name="Strader C."/>
            <person name="Tesfaye S."/>
            <person name="Thomson T."/>
            <person name="Thoulutsang Y."/>
            <person name="Thoulutsang D."/>
            <person name="Topham K."/>
            <person name="Topping I."/>
            <person name="Tsamla T."/>
            <person name="Vassiliev H."/>
            <person name="Vo A."/>
            <person name="Wangchuk T."/>
            <person name="Wangdi T."/>
            <person name="Weiand M."/>
            <person name="Wilkinson J."/>
            <person name="Wilson A."/>
            <person name="Yadav S."/>
            <person name="Young G."/>
            <person name="Yu Q."/>
            <person name="Zembek L."/>
            <person name="Zhong D."/>
            <person name="Zimmer A."/>
            <person name="Zwirko Z."/>
            <person name="Jaffe D.B."/>
            <person name="Alvarez P."/>
            <person name="Brockman W."/>
            <person name="Butler J."/>
            <person name="Chin C."/>
            <person name="Gnerre S."/>
            <person name="MacCallum I."/>
            <person name="Graves J.A."/>
            <person name="Ponting C.P."/>
            <person name="Breen M."/>
            <person name="Samollow P.B."/>
            <person name="Lander E.S."/>
            <person name="Lindblad-Toh K."/>
        </authorList>
    </citation>
    <scope>NUCLEOTIDE SEQUENCE [LARGE SCALE GENOMIC DNA]</scope>
</reference>
<dbReference type="GO" id="GO:0004198">
    <property type="term" value="F:calcium-dependent cysteine-type endopeptidase activity"/>
    <property type="evidence" value="ECO:0000318"/>
    <property type="project" value="GO_Central"/>
</dbReference>
<dbReference type="FunCoup" id="F6VYQ3">
    <property type="interactions" value="220"/>
</dbReference>
<dbReference type="Pfam" id="PF01067">
    <property type="entry name" value="Calpain_III"/>
    <property type="match status" value="1"/>
</dbReference>
<keyword evidence="3 6" id="KW-0378">Hydrolase</keyword>
<evidence type="ECO:0000313" key="10">
    <source>
        <dbReference type="Proteomes" id="UP000002280"/>
    </source>
</evidence>
<evidence type="ECO:0000313" key="9">
    <source>
        <dbReference type="Ensembl" id="ENSMODP00000019363.3"/>
    </source>
</evidence>
<dbReference type="SUPFAM" id="SSF54001">
    <property type="entry name" value="Cysteine proteinases"/>
    <property type="match status" value="1"/>
</dbReference>
<dbReference type="PANTHER" id="PTHR10183">
    <property type="entry name" value="CALPAIN"/>
    <property type="match status" value="1"/>
</dbReference>
<evidence type="ECO:0000259" key="8">
    <source>
        <dbReference type="PROSITE" id="PS50203"/>
    </source>
</evidence>
<dbReference type="GO" id="GO:0005737">
    <property type="term" value="C:cytoplasm"/>
    <property type="evidence" value="ECO:0000318"/>
    <property type="project" value="GO_Central"/>
</dbReference>
<dbReference type="PANTHER" id="PTHR10183:SF302">
    <property type="entry name" value="CALPAIN-14"/>
    <property type="match status" value="1"/>
</dbReference>
<dbReference type="HOGENOM" id="CLU_010982_3_4_1"/>
<dbReference type="OMA" id="NIWINQS"/>
<dbReference type="GeneTree" id="ENSGT00940000160421"/>
<dbReference type="InParanoid" id="F6VYQ3"/>
<dbReference type="PROSITE" id="PS50203">
    <property type="entry name" value="CALPAIN_CAT"/>
    <property type="match status" value="1"/>
</dbReference>
<dbReference type="Bgee" id="ENSMODG00000015513">
    <property type="expression patterns" value="Expressed in uterus"/>
</dbReference>
<dbReference type="Proteomes" id="UP000002280">
    <property type="component" value="Chromosome 1"/>
</dbReference>
<dbReference type="InterPro" id="IPR036213">
    <property type="entry name" value="Calpain_III_sf"/>
</dbReference>
<keyword evidence="7" id="KW-1133">Transmembrane helix</keyword>
<dbReference type="Gene3D" id="3.90.70.10">
    <property type="entry name" value="Cysteine proteinases"/>
    <property type="match status" value="1"/>
</dbReference>
<dbReference type="PRINTS" id="PR00704">
    <property type="entry name" value="CALPAIN"/>
</dbReference>
<feature type="domain" description="Calpain catalytic" evidence="8">
    <location>
        <begin position="45"/>
        <end position="388"/>
    </location>
</feature>
<dbReference type="InterPro" id="IPR000169">
    <property type="entry name" value="Pept_cys_AS"/>
</dbReference>
<dbReference type="Gene3D" id="2.60.120.380">
    <property type="match status" value="1"/>
</dbReference>
<dbReference type="InterPro" id="IPR001300">
    <property type="entry name" value="Peptidase_C2_calpain_cat"/>
</dbReference>
<dbReference type="AlphaFoldDB" id="F6VYQ3"/>
<evidence type="ECO:0000256" key="5">
    <source>
        <dbReference type="PIRSR" id="PIRSR622684-1"/>
    </source>
</evidence>
<accession>F6VYQ3</accession>
<protein>
    <recommendedName>
        <fullName evidence="8">Calpain catalytic domain-containing protein</fullName>
    </recommendedName>
</protein>
<dbReference type="Ensembl" id="ENSMODT00000019711.3">
    <property type="protein sequence ID" value="ENSMODP00000019363.3"/>
    <property type="gene ID" value="ENSMODG00000015513.3"/>
</dbReference>
<evidence type="ECO:0000256" key="2">
    <source>
        <dbReference type="ARBA" id="ARBA00022670"/>
    </source>
</evidence>
<keyword evidence="4 6" id="KW-0788">Thiol protease</keyword>
<feature type="active site" evidence="5 6">
    <location>
        <position position="103"/>
    </location>
</feature>
<dbReference type="SUPFAM" id="SSF49758">
    <property type="entry name" value="Calpain large subunit, middle domain (domain III)"/>
    <property type="match status" value="1"/>
</dbReference>
<reference evidence="9" key="2">
    <citation type="submission" date="2025-08" db="UniProtKB">
        <authorList>
            <consortium name="Ensembl"/>
        </authorList>
    </citation>
    <scope>IDENTIFICATION</scope>
</reference>
<organism evidence="9 10">
    <name type="scientific">Monodelphis domestica</name>
    <name type="common">Gray short-tailed opossum</name>
    <dbReference type="NCBI Taxonomy" id="13616"/>
    <lineage>
        <taxon>Eukaryota</taxon>
        <taxon>Metazoa</taxon>
        <taxon>Chordata</taxon>
        <taxon>Craniata</taxon>
        <taxon>Vertebrata</taxon>
        <taxon>Euteleostomi</taxon>
        <taxon>Mammalia</taxon>
        <taxon>Metatheria</taxon>
        <taxon>Didelphimorphia</taxon>
        <taxon>Didelphidae</taxon>
        <taxon>Monodelphis</taxon>
    </lineage>
</organism>
<keyword evidence="2 6" id="KW-0645">Protease</keyword>
<dbReference type="CDD" id="cd00044">
    <property type="entry name" value="CysPc"/>
    <property type="match status" value="1"/>
</dbReference>
<keyword evidence="7" id="KW-0472">Membrane</keyword>
<dbReference type="InterPro" id="IPR022684">
    <property type="entry name" value="Calpain_cysteine_protease"/>
</dbReference>
<dbReference type="STRING" id="13616.ENSMODP00000019363"/>
<feature type="active site" evidence="5 6">
    <location>
        <position position="330"/>
    </location>
</feature>
<dbReference type="SMART" id="SM00230">
    <property type="entry name" value="CysPc"/>
    <property type="match status" value="1"/>
</dbReference>
<reference evidence="9" key="3">
    <citation type="submission" date="2025-09" db="UniProtKB">
        <authorList>
            <consortium name="Ensembl"/>
        </authorList>
    </citation>
    <scope>IDENTIFICATION</scope>
</reference>
<dbReference type="InterPro" id="IPR038765">
    <property type="entry name" value="Papain-like_cys_pep_sf"/>
</dbReference>
<keyword evidence="7" id="KW-0812">Transmembrane</keyword>
<dbReference type="GO" id="GO:0006508">
    <property type="term" value="P:proteolysis"/>
    <property type="evidence" value="ECO:0000318"/>
    <property type="project" value="GO_Central"/>
</dbReference>
<dbReference type="InterPro" id="IPR022682">
    <property type="entry name" value="Calpain_domain_III"/>
</dbReference>
<evidence type="ECO:0000256" key="3">
    <source>
        <dbReference type="ARBA" id="ARBA00022801"/>
    </source>
</evidence>
<feature type="active site" evidence="5 6">
    <location>
        <position position="306"/>
    </location>
</feature>
<dbReference type="eggNOG" id="KOG0045">
    <property type="taxonomic scope" value="Eukaryota"/>
</dbReference>
<proteinExistence type="inferred from homology"/>
<evidence type="ECO:0000256" key="7">
    <source>
        <dbReference type="SAM" id="Phobius"/>
    </source>
</evidence>
<dbReference type="FunFam" id="3.90.70.10:FF:000054">
    <property type="entry name" value="Calpain 14"/>
    <property type="match status" value="1"/>
</dbReference>
<feature type="transmembrane region" description="Helical" evidence="7">
    <location>
        <begin position="467"/>
        <end position="485"/>
    </location>
</feature>
<name>F6VYQ3_MONDO</name>
<keyword evidence="10" id="KW-1185">Reference proteome</keyword>
<evidence type="ECO:0000256" key="1">
    <source>
        <dbReference type="ARBA" id="ARBA00007623"/>
    </source>
</evidence>
<dbReference type="PROSITE" id="PS00139">
    <property type="entry name" value="THIOL_PROTEASE_CYS"/>
    <property type="match status" value="1"/>
</dbReference>
<comment type="similarity">
    <text evidence="1">Belongs to the peptidase C2 family.</text>
</comment>
<dbReference type="Pfam" id="PF00648">
    <property type="entry name" value="Peptidase_C2"/>
    <property type="match status" value="1"/>
</dbReference>